<reference evidence="4 5" key="1">
    <citation type="submission" date="2020-04" db="EMBL/GenBank/DDBJ databases">
        <title>Perkinsus olseni comparative genomics.</title>
        <authorList>
            <person name="Bogema D.R."/>
        </authorList>
    </citation>
    <scope>NUCLEOTIDE SEQUENCE [LARGE SCALE GENOMIC DNA]</scope>
    <source>
        <strain evidence="2">ATCC PRA-205</strain>
        <strain evidence="3 4">ATCC PRA-207</strain>
    </source>
</reference>
<evidence type="ECO:0000313" key="3">
    <source>
        <dbReference type="EMBL" id="KAF4736408.1"/>
    </source>
</evidence>
<proteinExistence type="predicted"/>
<evidence type="ECO:0000313" key="2">
    <source>
        <dbReference type="EMBL" id="KAF4717520.1"/>
    </source>
</evidence>
<organism evidence="2 5">
    <name type="scientific">Perkinsus olseni</name>
    <name type="common">Perkinsus atlanticus</name>
    <dbReference type="NCBI Taxonomy" id="32597"/>
    <lineage>
        <taxon>Eukaryota</taxon>
        <taxon>Sar</taxon>
        <taxon>Alveolata</taxon>
        <taxon>Perkinsozoa</taxon>
        <taxon>Perkinsea</taxon>
        <taxon>Perkinsida</taxon>
        <taxon>Perkinsidae</taxon>
        <taxon>Perkinsus</taxon>
    </lineage>
</organism>
<feature type="non-terminal residue" evidence="2">
    <location>
        <position position="119"/>
    </location>
</feature>
<evidence type="ECO:0000313" key="5">
    <source>
        <dbReference type="Proteomes" id="UP000574390"/>
    </source>
</evidence>
<feature type="compositionally biased region" description="Low complexity" evidence="1">
    <location>
        <begin position="17"/>
        <end position="29"/>
    </location>
</feature>
<sequence length="119" mass="12777">QGEVAGSHPTDPLNLDLHLSTAPSSSSHAAAPFHNITSLAVAIADGASAVSSTPVMCWDNPGVAAAAANEQPFATHDRDYNYRDYSVMRQIPSLSTSLLWDINNRDEQRESGRNPVFPM</sequence>
<comment type="caution">
    <text evidence="2">The sequence shown here is derived from an EMBL/GenBank/DDBJ whole genome shotgun (WGS) entry which is preliminary data.</text>
</comment>
<evidence type="ECO:0000256" key="1">
    <source>
        <dbReference type="SAM" id="MobiDB-lite"/>
    </source>
</evidence>
<evidence type="ECO:0000313" key="4">
    <source>
        <dbReference type="Proteomes" id="UP000553632"/>
    </source>
</evidence>
<gene>
    <name evidence="2" type="ORF">FOZ62_005142</name>
    <name evidence="3" type="ORF">FOZ63_004365</name>
</gene>
<dbReference type="Proteomes" id="UP000553632">
    <property type="component" value="Unassembled WGS sequence"/>
</dbReference>
<accession>A0A7J6RCX2</accession>
<keyword evidence="4" id="KW-1185">Reference proteome</keyword>
<dbReference type="AlphaFoldDB" id="A0A7J6RCX2"/>
<protein>
    <submittedName>
        <fullName evidence="2">Uncharacterized protein</fullName>
    </submittedName>
</protein>
<dbReference type="Proteomes" id="UP000574390">
    <property type="component" value="Unassembled WGS sequence"/>
</dbReference>
<dbReference type="EMBL" id="JABANO010015718">
    <property type="protein sequence ID" value="KAF4736408.1"/>
    <property type="molecule type" value="Genomic_DNA"/>
</dbReference>
<feature type="region of interest" description="Disordered" evidence="1">
    <location>
        <begin position="1"/>
        <end position="29"/>
    </location>
</feature>
<dbReference type="EMBL" id="JABANM010023667">
    <property type="protein sequence ID" value="KAF4717520.1"/>
    <property type="molecule type" value="Genomic_DNA"/>
</dbReference>
<name>A0A7J6RCX2_PEROL</name>